<dbReference type="EMBL" id="JAYGHX010000006">
    <property type="protein sequence ID" value="MEA5391666.1"/>
    <property type="molecule type" value="Genomic_DNA"/>
</dbReference>
<comment type="caution">
    <text evidence="1">The sequence shown here is derived from an EMBL/GenBank/DDBJ whole genome shotgun (WGS) entry which is preliminary data.</text>
</comment>
<evidence type="ECO:0008006" key="3">
    <source>
        <dbReference type="Google" id="ProtNLM"/>
    </source>
</evidence>
<feature type="non-terminal residue" evidence="1">
    <location>
        <position position="1"/>
    </location>
</feature>
<dbReference type="InterPro" id="IPR011050">
    <property type="entry name" value="Pectin_lyase_fold/virulence"/>
</dbReference>
<dbReference type="Gene3D" id="2.150.10.10">
    <property type="entry name" value="Serralysin-like metalloprotease, C-terminal"/>
    <property type="match status" value="1"/>
</dbReference>
<sequence>PPSDPPPTAPTGIKINDTFFTTIRSALGAAVTNSVIELAAGTFNITKSDADPSNPAASGTAPPTLARFGSKVLTMQGTADAAQAPATVITGLSRIFSGQNDRGSGIPPGWTLRNLSLQFAGGSGYILQAGESGLDTSTEIDDLTFENVVFEGFHTGAVGGNDSLPWGLYLDIRAGNPDGVPDYLGFKMDRVKAMLTGQGSGVGMFDPASLPSTNGSAFLSAQGDTITIQDSFFDLSGYRNALTIANSTNVLVSGNTFTRSGFYGNRYTGEKILNVSGSIETNLFEHGSYLEFYDVYLPLSVAGNSFDLRLSGGYAMMFRDNPSDDYALITSGNLDLSNNVFRGGQVARSEILVPSQLVLESKSGASNAVEIRADTYLFDRFLVGGHADDQLDGSGTGQRDWISGDLGNDILTGGDGVDAFVFAAEPNPTTNNDVITDFTPGVDMIWLDDDVFAGLTSAPLGHAITYDDTTGELAFSGQVFVTLAGAPSLTQSDLVVF</sequence>
<reference evidence="1 2" key="1">
    <citation type="submission" date="2023-12" db="EMBL/GenBank/DDBJ databases">
        <title>Baltic Sea Cyanobacteria.</title>
        <authorList>
            <person name="Delbaje E."/>
            <person name="Fewer D.P."/>
            <person name="Shishido T.K."/>
        </authorList>
    </citation>
    <scope>NUCLEOTIDE SEQUENCE [LARGE SCALE GENOMIC DNA]</scope>
    <source>
        <strain evidence="1 2">UHCC 0139</strain>
    </source>
</reference>
<dbReference type="PROSITE" id="PS00330">
    <property type="entry name" value="HEMOLYSIN_CALCIUM"/>
    <property type="match status" value="1"/>
</dbReference>
<dbReference type="SUPFAM" id="SSF51120">
    <property type="entry name" value="beta-Roll"/>
    <property type="match status" value="1"/>
</dbReference>
<dbReference type="InterPro" id="IPR018511">
    <property type="entry name" value="Hemolysin-typ_Ca-bd_CS"/>
</dbReference>
<evidence type="ECO:0000313" key="1">
    <source>
        <dbReference type="EMBL" id="MEA5391666.1"/>
    </source>
</evidence>
<organism evidence="1 2">
    <name type="scientific">Cyanobium gracile UHCC 0139</name>
    <dbReference type="NCBI Taxonomy" id="3110308"/>
    <lineage>
        <taxon>Bacteria</taxon>
        <taxon>Bacillati</taxon>
        <taxon>Cyanobacteriota</taxon>
        <taxon>Cyanophyceae</taxon>
        <taxon>Synechococcales</taxon>
        <taxon>Prochlorococcaceae</taxon>
        <taxon>Cyanobium</taxon>
    </lineage>
</organism>
<proteinExistence type="predicted"/>
<name>A0ABU5RV66_9CYAN</name>
<evidence type="ECO:0000313" key="2">
    <source>
        <dbReference type="Proteomes" id="UP001304461"/>
    </source>
</evidence>
<dbReference type="SUPFAM" id="SSF51126">
    <property type="entry name" value="Pectin lyase-like"/>
    <property type="match status" value="1"/>
</dbReference>
<dbReference type="InterPro" id="IPR012334">
    <property type="entry name" value="Pectin_lyas_fold"/>
</dbReference>
<accession>A0ABU5RV66</accession>
<gene>
    <name evidence="1" type="ORF">VB738_10395</name>
</gene>
<keyword evidence="2" id="KW-1185">Reference proteome</keyword>
<protein>
    <recommendedName>
        <fullName evidence="3">Calcium-binding protein</fullName>
    </recommendedName>
</protein>
<dbReference type="Gene3D" id="2.160.20.10">
    <property type="entry name" value="Single-stranded right-handed beta-helix, Pectin lyase-like"/>
    <property type="match status" value="1"/>
</dbReference>
<dbReference type="InterPro" id="IPR011049">
    <property type="entry name" value="Serralysin-like_metalloprot_C"/>
</dbReference>
<dbReference type="Proteomes" id="UP001304461">
    <property type="component" value="Unassembled WGS sequence"/>
</dbReference>